<gene>
    <name evidence="9" type="primary">yndE</name>
    <name evidence="9" type="ORF">CLCOL_14190</name>
</gene>
<evidence type="ECO:0000313" key="9">
    <source>
        <dbReference type="EMBL" id="KYH28979.1"/>
    </source>
</evidence>
<keyword evidence="7 8" id="KW-0472">Membrane</keyword>
<dbReference type="EMBL" id="LTBB01000006">
    <property type="protein sequence ID" value="KYH28979.1"/>
    <property type="molecule type" value="Genomic_DNA"/>
</dbReference>
<feature type="transmembrane region" description="Helical" evidence="8">
    <location>
        <begin position="305"/>
        <end position="322"/>
    </location>
</feature>
<evidence type="ECO:0000313" key="10">
    <source>
        <dbReference type="Proteomes" id="UP000075374"/>
    </source>
</evidence>
<keyword evidence="5 8" id="KW-0812">Transmembrane</keyword>
<feature type="transmembrane region" description="Helical" evidence="8">
    <location>
        <begin position="142"/>
        <end position="160"/>
    </location>
</feature>
<comment type="subcellular location">
    <subcellularLocation>
        <location evidence="1">Membrane</location>
        <topology evidence="1">Multi-pass membrane protein</topology>
    </subcellularLocation>
</comment>
<accession>A0A151AMX4</accession>
<evidence type="ECO:0000256" key="8">
    <source>
        <dbReference type="SAM" id="Phobius"/>
    </source>
</evidence>
<comment type="similarity">
    <text evidence="2">Belongs to the amino acid-polyamine-organocation (APC) superfamily. Spore germination protein (SGP) (TC 2.A.3.9) family.</text>
</comment>
<feature type="transmembrane region" description="Helical" evidence="8">
    <location>
        <begin position="113"/>
        <end position="130"/>
    </location>
</feature>
<evidence type="ECO:0000256" key="4">
    <source>
        <dbReference type="ARBA" id="ARBA00022544"/>
    </source>
</evidence>
<evidence type="ECO:0000256" key="1">
    <source>
        <dbReference type="ARBA" id="ARBA00004141"/>
    </source>
</evidence>
<keyword evidence="3" id="KW-0813">Transport</keyword>
<feature type="transmembrane region" description="Helical" evidence="8">
    <location>
        <begin position="215"/>
        <end position="235"/>
    </location>
</feature>
<dbReference type="PANTHER" id="PTHR34975:SF2">
    <property type="entry name" value="SPORE GERMINATION PROTEIN A2"/>
    <property type="match status" value="1"/>
</dbReference>
<dbReference type="GO" id="GO:0009847">
    <property type="term" value="P:spore germination"/>
    <property type="evidence" value="ECO:0007669"/>
    <property type="project" value="InterPro"/>
</dbReference>
<dbReference type="PATRIC" id="fig|1121305.3.peg.1424"/>
<dbReference type="Proteomes" id="UP000075374">
    <property type="component" value="Unassembled WGS sequence"/>
</dbReference>
<sequence>MRESISIPQLFMMIVLLPYSSAVLFFLAPETEAGAWVAMLFYILGAIFLQIVYISFHKKFPNDTIITYMPKIYGKILGNFIGCLYIVYFAYMSSRIIRDYVELSRLFGLTRTPMMVVALTFVIIAMYDVYCGIEVIGRVVEIVFLLLILSPAVILIMLVLTRGGVREIDIEPIFQEGVWFVIKSGWKLITFPYGETVLFTMIYPFVNENSKKIKIVSISAVVFLGITLALNEFFYLITLELQITKKAAFPLLTAAALVRVGNFITRIEVLVMAMLVIGGVYKTAMFMYGAVLGTSQMLKTKSTRCLVLPFGVIIVFLSKIIAKNYFQHIEIGLEFTPKYIHMPMQIIIPMISLGVIYIKDLLKDSRTSKKSKTETHS</sequence>
<dbReference type="Pfam" id="PF03845">
    <property type="entry name" value="Spore_permease"/>
    <property type="match status" value="1"/>
</dbReference>
<evidence type="ECO:0000256" key="5">
    <source>
        <dbReference type="ARBA" id="ARBA00022692"/>
    </source>
</evidence>
<feature type="transmembrane region" description="Helical" evidence="8">
    <location>
        <begin position="33"/>
        <end position="56"/>
    </location>
</feature>
<dbReference type="AlphaFoldDB" id="A0A151AMX4"/>
<keyword evidence="10" id="KW-1185">Reference proteome</keyword>
<evidence type="ECO:0000256" key="7">
    <source>
        <dbReference type="ARBA" id="ARBA00023136"/>
    </source>
</evidence>
<evidence type="ECO:0000256" key="6">
    <source>
        <dbReference type="ARBA" id="ARBA00022989"/>
    </source>
</evidence>
<name>A0A151AMX4_9CLOT</name>
<evidence type="ECO:0000256" key="3">
    <source>
        <dbReference type="ARBA" id="ARBA00022448"/>
    </source>
</evidence>
<dbReference type="GO" id="GO:0016020">
    <property type="term" value="C:membrane"/>
    <property type="evidence" value="ECO:0007669"/>
    <property type="project" value="UniProtKB-SubCell"/>
</dbReference>
<feature type="transmembrane region" description="Helical" evidence="8">
    <location>
        <begin position="7"/>
        <end position="27"/>
    </location>
</feature>
<feature type="transmembrane region" description="Helical" evidence="8">
    <location>
        <begin position="270"/>
        <end position="293"/>
    </location>
</feature>
<feature type="transmembrane region" description="Helical" evidence="8">
    <location>
        <begin position="342"/>
        <end position="362"/>
    </location>
</feature>
<organism evidence="9 10">
    <name type="scientific">Clostridium colicanis DSM 13634</name>
    <dbReference type="NCBI Taxonomy" id="1121305"/>
    <lineage>
        <taxon>Bacteria</taxon>
        <taxon>Bacillati</taxon>
        <taxon>Bacillota</taxon>
        <taxon>Clostridia</taxon>
        <taxon>Eubacteriales</taxon>
        <taxon>Clostridiaceae</taxon>
        <taxon>Clostridium</taxon>
    </lineage>
</organism>
<keyword evidence="6 8" id="KW-1133">Transmembrane helix</keyword>
<dbReference type="RefSeq" id="WP_061858272.1">
    <property type="nucleotide sequence ID" value="NZ_LTBB01000006.1"/>
</dbReference>
<dbReference type="PANTHER" id="PTHR34975">
    <property type="entry name" value="SPORE GERMINATION PROTEIN A2"/>
    <property type="match status" value="1"/>
</dbReference>
<dbReference type="NCBIfam" id="TIGR00912">
    <property type="entry name" value="2A0309"/>
    <property type="match status" value="1"/>
</dbReference>
<reference evidence="9 10" key="1">
    <citation type="submission" date="2016-02" db="EMBL/GenBank/DDBJ databases">
        <title>Genome sequence of Clostridium colicanis DSM 13634.</title>
        <authorList>
            <person name="Poehlein A."/>
            <person name="Daniel R."/>
        </authorList>
    </citation>
    <scope>NUCLEOTIDE SEQUENCE [LARGE SCALE GENOMIC DNA]</scope>
    <source>
        <strain evidence="9 10">DSM 13634</strain>
    </source>
</reference>
<feature type="transmembrane region" description="Helical" evidence="8">
    <location>
        <begin position="76"/>
        <end position="93"/>
    </location>
</feature>
<proteinExistence type="inferred from homology"/>
<dbReference type="InterPro" id="IPR004761">
    <property type="entry name" value="Spore_GerAB"/>
</dbReference>
<comment type="caution">
    <text evidence="9">The sequence shown here is derived from an EMBL/GenBank/DDBJ whole genome shotgun (WGS) entry which is preliminary data.</text>
</comment>
<dbReference type="STRING" id="1121305.CLCOL_14190"/>
<protein>
    <submittedName>
        <fullName evidence="9">Spore germination protein YndE</fullName>
    </submittedName>
</protein>
<keyword evidence="4" id="KW-0309">Germination</keyword>
<evidence type="ECO:0000256" key="2">
    <source>
        <dbReference type="ARBA" id="ARBA00007998"/>
    </source>
</evidence>